<gene>
    <name evidence="1" type="ORF">MPOR_15480</name>
</gene>
<sequence length="160" mass="17907">MSFRNRIQQQKPARQVLNRADTSAMLRGRSSVVSGLDNFALANRLKPRRDELLQALTQIDTSVDQVAQAQIMQWIREEYEARQGGQVIGMFAKCYLGPPFVDHKLDLFGSILQHFSPSEDPGYPYSQARGLVRSGSYAFIEIYSDGKIVPILPDGTAVSM</sequence>
<keyword evidence="2" id="KW-1185">Reference proteome</keyword>
<evidence type="ECO:0000313" key="1">
    <source>
        <dbReference type="EMBL" id="BBX50522.1"/>
    </source>
</evidence>
<dbReference type="KEGG" id="mpof:MPOR_15480"/>
<name>A0A6N4V4F5_9MYCO</name>
<proteinExistence type="predicted"/>
<accession>A0A6N4V4F5</accession>
<evidence type="ECO:0000313" key="2">
    <source>
        <dbReference type="Proteomes" id="UP000466785"/>
    </source>
</evidence>
<organism evidence="1 2">
    <name type="scientific">Mycolicibacterium poriferae</name>
    <dbReference type="NCBI Taxonomy" id="39694"/>
    <lineage>
        <taxon>Bacteria</taxon>
        <taxon>Bacillati</taxon>
        <taxon>Actinomycetota</taxon>
        <taxon>Actinomycetes</taxon>
        <taxon>Mycobacteriales</taxon>
        <taxon>Mycobacteriaceae</taxon>
        <taxon>Mycolicibacterium</taxon>
    </lineage>
</organism>
<dbReference type="RefSeq" id="WP_197746577.1">
    <property type="nucleotide sequence ID" value="NZ_AP022570.1"/>
</dbReference>
<dbReference type="Proteomes" id="UP000466785">
    <property type="component" value="Chromosome"/>
</dbReference>
<protein>
    <submittedName>
        <fullName evidence="1">Uncharacterized protein</fullName>
    </submittedName>
</protein>
<dbReference type="AlphaFoldDB" id="A0A6N4V4F5"/>
<dbReference type="EMBL" id="AP022570">
    <property type="protein sequence ID" value="BBX50522.1"/>
    <property type="molecule type" value="Genomic_DNA"/>
</dbReference>
<reference evidence="1 2" key="1">
    <citation type="journal article" date="2019" name="Emerg. Microbes Infect.">
        <title>Comprehensive subspecies identification of 175 nontuberculous mycobacteria species based on 7547 genomic profiles.</title>
        <authorList>
            <person name="Matsumoto Y."/>
            <person name="Kinjo T."/>
            <person name="Motooka D."/>
            <person name="Nabeya D."/>
            <person name="Jung N."/>
            <person name="Uechi K."/>
            <person name="Horii T."/>
            <person name="Iida T."/>
            <person name="Fujita J."/>
            <person name="Nakamura S."/>
        </authorList>
    </citation>
    <scope>NUCLEOTIDE SEQUENCE [LARGE SCALE GENOMIC DNA]</scope>
    <source>
        <strain evidence="1 2">JCM 12603</strain>
    </source>
</reference>